<evidence type="ECO:0000259" key="4">
    <source>
        <dbReference type="PROSITE" id="PS01124"/>
    </source>
</evidence>
<dbReference type="PROSITE" id="PS00041">
    <property type="entry name" value="HTH_ARAC_FAMILY_1"/>
    <property type="match status" value="1"/>
</dbReference>
<evidence type="ECO:0000256" key="1">
    <source>
        <dbReference type="ARBA" id="ARBA00023015"/>
    </source>
</evidence>
<evidence type="ECO:0000313" key="6">
    <source>
        <dbReference type="Proteomes" id="UP000545606"/>
    </source>
</evidence>
<proteinExistence type="predicted"/>
<dbReference type="Gene3D" id="3.40.50.880">
    <property type="match status" value="1"/>
</dbReference>
<dbReference type="InterPro" id="IPR029062">
    <property type="entry name" value="Class_I_gatase-like"/>
</dbReference>
<dbReference type="PANTHER" id="PTHR43130">
    <property type="entry name" value="ARAC-FAMILY TRANSCRIPTIONAL REGULATOR"/>
    <property type="match status" value="1"/>
</dbReference>
<dbReference type="InterPro" id="IPR009057">
    <property type="entry name" value="Homeodomain-like_sf"/>
</dbReference>
<dbReference type="PANTHER" id="PTHR43130:SF3">
    <property type="entry name" value="HTH-TYPE TRANSCRIPTIONAL REGULATOR RV1931C"/>
    <property type="match status" value="1"/>
</dbReference>
<dbReference type="InterPro" id="IPR018062">
    <property type="entry name" value="HTH_AraC-typ_CS"/>
</dbReference>
<comment type="caution">
    <text evidence="5">The sequence shown here is derived from an EMBL/GenBank/DDBJ whole genome shotgun (WGS) entry which is preliminary data.</text>
</comment>
<dbReference type="GO" id="GO:0043565">
    <property type="term" value="F:sequence-specific DNA binding"/>
    <property type="evidence" value="ECO:0007669"/>
    <property type="project" value="InterPro"/>
</dbReference>
<evidence type="ECO:0000256" key="3">
    <source>
        <dbReference type="ARBA" id="ARBA00023163"/>
    </source>
</evidence>
<dbReference type="InterPro" id="IPR002818">
    <property type="entry name" value="DJ-1/PfpI"/>
</dbReference>
<dbReference type="InterPro" id="IPR018060">
    <property type="entry name" value="HTH_AraC"/>
</dbReference>
<dbReference type="GO" id="GO:0003700">
    <property type="term" value="F:DNA-binding transcription factor activity"/>
    <property type="evidence" value="ECO:0007669"/>
    <property type="project" value="InterPro"/>
</dbReference>
<dbReference type="Proteomes" id="UP000545606">
    <property type="component" value="Unassembled WGS sequence"/>
</dbReference>
<keyword evidence="1" id="KW-0805">Transcription regulation</keyword>
<dbReference type="Gene3D" id="1.10.10.60">
    <property type="entry name" value="Homeodomain-like"/>
    <property type="match status" value="1"/>
</dbReference>
<reference evidence="5 6" key="1">
    <citation type="submission" date="2020-07" db="EMBL/GenBank/DDBJ databases">
        <title>Draft genome sequence of violacein-producing bacteria and related species.</title>
        <authorList>
            <person name="Wilson H.S."/>
            <person name="De Leon M.E."/>
        </authorList>
    </citation>
    <scope>NUCLEOTIDE SEQUENCE [LARGE SCALE GENOMIC DNA]</scope>
    <source>
        <strain evidence="5 6">HSC-21Su07</strain>
    </source>
</reference>
<gene>
    <name evidence="5" type="ORF">H2Z84_08290</name>
</gene>
<dbReference type="PROSITE" id="PS01124">
    <property type="entry name" value="HTH_ARAC_FAMILY_2"/>
    <property type="match status" value="1"/>
</dbReference>
<accession>A0A838Y4Y3</accession>
<dbReference type="EMBL" id="JACERN010000023">
    <property type="protein sequence ID" value="MBA4708382.1"/>
    <property type="molecule type" value="Genomic_DNA"/>
</dbReference>
<evidence type="ECO:0000256" key="2">
    <source>
        <dbReference type="ARBA" id="ARBA00023125"/>
    </source>
</evidence>
<protein>
    <submittedName>
        <fullName evidence="5">GlxA family transcriptional regulator</fullName>
    </submittedName>
</protein>
<dbReference type="SMART" id="SM00342">
    <property type="entry name" value="HTH_ARAC"/>
    <property type="match status" value="1"/>
</dbReference>
<dbReference type="AlphaFoldDB" id="A0A838Y4Y3"/>
<name>A0A838Y4Y3_9NEIS</name>
<dbReference type="SUPFAM" id="SSF52317">
    <property type="entry name" value="Class I glutamine amidotransferase-like"/>
    <property type="match status" value="1"/>
</dbReference>
<sequence>MIATETLCFVLLPQFSMLGLLSAIEPLRAANRFHADAYRWRLLSRDGQAVCASNGMELQVQGCWGDAEHATTVLVVAGFNPLAHCTPALLGWLRQLDRRAVALGGIDTGSFILAEAGLYRQQRLTLHWEAVPAFRERYPQLKVSQELYELDGLRLSSAGGTASIDMMLELIARRHGHALAIQVSEQFVLGRIRDKKDHQRLQVSERYGVHNHKLVHAISLMESQLEQPYRCDDLAGQVGITRRQLERLFRAQLGDTPSGFYLRLRLQGARRLLRQSELNIMEISVACGFDSASYFARAYRKLFGCAPSLDRREPHAGN</sequence>
<dbReference type="InterPro" id="IPR020449">
    <property type="entry name" value="Tscrpt_reg_AraC-type_HTH"/>
</dbReference>
<organism evidence="5 6">
    <name type="scientific">Aquitalea aquatica</name>
    <dbReference type="NCBI Taxonomy" id="3044273"/>
    <lineage>
        <taxon>Bacteria</taxon>
        <taxon>Pseudomonadati</taxon>
        <taxon>Pseudomonadota</taxon>
        <taxon>Betaproteobacteria</taxon>
        <taxon>Neisseriales</taxon>
        <taxon>Chromobacteriaceae</taxon>
        <taxon>Aquitalea</taxon>
    </lineage>
</organism>
<dbReference type="Pfam" id="PF12833">
    <property type="entry name" value="HTH_18"/>
    <property type="match status" value="1"/>
</dbReference>
<dbReference type="InterPro" id="IPR052158">
    <property type="entry name" value="INH-QAR"/>
</dbReference>
<keyword evidence="6" id="KW-1185">Reference proteome</keyword>
<dbReference type="CDD" id="cd03136">
    <property type="entry name" value="GATase1_AraC_ArgR_like"/>
    <property type="match status" value="1"/>
</dbReference>
<feature type="domain" description="HTH araC/xylS-type" evidence="4">
    <location>
        <begin position="215"/>
        <end position="313"/>
    </location>
</feature>
<dbReference type="Pfam" id="PF01965">
    <property type="entry name" value="DJ-1_PfpI"/>
    <property type="match status" value="1"/>
</dbReference>
<dbReference type="SUPFAM" id="SSF46689">
    <property type="entry name" value="Homeodomain-like"/>
    <property type="match status" value="2"/>
</dbReference>
<keyword evidence="3" id="KW-0804">Transcription</keyword>
<evidence type="ECO:0000313" key="5">
    <source>
        <dbReference type="EMBL" id="MBA4708382.1"/>
    </source>
</evidence>
<dbReference type="PRINTS" id="PR00032">
    <property type="entry name" value="HTHARAC"/>
</dbReference>
<keyword evidence="2" id="KW-0238">DNA-binding</keyword>